<dbReference type="Pfam" id="PF00646">
    <property type="entry name" value="F-box"/>
    <property type="match status" value="1"/>
</dbReference>
<evidence type="ECO:0000313" key="2">
    <source>
        <dbReference type="EMBL" id="EOA34641.1"/>
    </source>
</evidence>
<evidence type="ECO:0000313" key="3">
    <source>
        <dbReference type="Proteomes" id="UP000029121"/>
    </source>
</evidence>
<name>R0GG47_9BRAS</name>
<dbReference type="AlphaFoldDB" id="R0GG47"/>
<dbReference type="InterPro" id="IPR001810">
    <property type="entry name" value="F-box_dom"/>
</dbReference>
<dbReference type="PROSITE" id="PS50181">
    <property type="entry name" value="FBOX"/>
    <property type="match status" value="1"/>
</dbReference>
<dbReference type="InterPro" id="IPR006566">
    <property type="entry name" value="FBD"/>
</dbReference>
<dbReference type="InterPro" id="IPR055411">
    <property type="entry name" value="LRR_FXL15/At3g58940/PEG3-like"/>
</dbReference>
<dbReference type="Proteomes" id="UP000029121">
    <property type="component" value="Unassembled WGS sequence"/>
</dbReference>
<dbReference type="InterPro" id="IPR032675">
    <property type="entry name" value="LRR_dom_sf"/>
</dbReference>
<dbReference type="PANTHER" id="PTHR31900:SF25">
    <property type="entry name" value="FBD DOMAIN-CONTAINING PROTEIN"/>
    <property type="match status" value="1"/>
</dbReference>
<accession>R0GG47</accession>
<dbReference type="STRING" id="81985.R0GG47"/>
<dbReference type="InterPro" id="IPR050232">
    <property type="entry name" value="FBL13/AtMIF1-like"/>
</dbReference>
<organism evidence="2 3">
    <name type="scientific">Capsella rubella</name>
    <dbReference type="NCBI Taxonomy" id="81985"/>
    <lineage>
        <taxon>Eukaryota</taxon>
        <taxon>Viridiplantae</taxon>
        <taxon>Streptophyta</taxon>
        <taxon>Embryophyta</taxon>
        <taxon>Tracheophyta</taxon>
        <taxon>Spermatophyta</taxon>
        <taxon>Magnoliopsida</taxon>
        <taxon>eudicotyledons</taxon>
        <taxon>Gunneridae</taxon>
        <taxon>Pentapetalae</taxon>
        <taxon>rosids</taxon>
        <taxon>malvids</taxon>
        <taxon>Brassicales</taxon>
        <taxon>Brassicaceae</taxon>
        <taxon>Camelineae</taxon>
        <taxon>Capsella</taxon>
    </lineage>
</organism>
<gene>
    <name evidence="2" type="ORF">CARUB_v10022204mg</name>
</gene>
<dbReference type="CDD" id="cd22160">
    <property type="entry name" value="F-box_AtFBL13-like"/>
    <property type="match status" value="1"/>
</dbReference>
<proteinExistence type="predicted"/>
<dbReference type="SMART" id="SM00579">
    <property type="entry name" value="FBD"/>
    <property type="match status" value="1"/>
</dbReference>
<dbReference type="EMBL" id="KB870806">
    <property type="protein sequence ID" value="EOA34641.1"/>
    <property type="molecule type" value="Genomic_DNA"/>
</dbReference>
<dbReference type="InterPro" id="IPR036047">
    <property type="entry name" value="F-box-like_dom_sf"/>
</dbReference>
<keyword evidence="3" id="KW-1185">Reference proteome</keyword>
<sequence length="468" mass="54123">MEGEVGRSGEDRISLLPQELICKIVTFLRPKDAVRTSVLSSKWRNLWLEVTTLDLNTAHFRNYDACADYIDIFHKYGTYLSKFKLTIDKHICGHEFFLLEPCLGRVLKRKIQHFEVLSSFGDLIKIPLNNPMCKELVCLSLSLVRLDEFVSLEFPCLKVMNLSHVLFPSNDSGAMLVPCSPVLEELVIRRPFNMVADLDLRFCSKSLKSLSLSHIFYYDGHIGGRNAAEIDAPRLKYLSVKDCLDKIIRVTNISPLAKVELDFIDDSYECRERNRSNSLYDLLTNVSSVVDMTISRSTLMVCISLNFSISHFILYNIVLLHVMFYWQLIYHMKDFNPLPTFQDLSRLSVTMHPYESQKLLPFLLESCPSLKYLTLVLELLDEDYQVEKETKLSRLLPCCLLSSLEYVNIKSPITEQGTELELVRYFLKNSATLKKLVLRLNHSYGEKREFTELLQYPRCSSLCRFVIL</sequence>
<dbReference type="Pfam" id="PF24758">
    <property type="entry name" value="LRR_At5g56370"/>
    <property type="match status" value="1"/>
</dbReference>
<evidence type="ECO:0000259" key="1">
    <source>
        <dbReference type="PROSITE" id="PS50181"/>
    </source>
</evidence>
<dbReference type="Pfam" id="PF08387">
    <property type="entry name" value="FBD"/>
    <property type="match status" value="1"/>
</dbReference>
<feature type="domain" description="F-box" evidence="1">
    <location>
        <begin position="10"/>
        <end position="63"/>
    </location>
</feature>
<dbReference type="InterPro" id="IPR053781">
    <property type="entry name" value="F-box_AtFBL13-like"/>
</dbReference>
<dbReference type="SUPFAM" id="SSF81383">
    <property type="entry name" value="F-box domain"/>
    <property type="match status" value="1"/>
</dbReference>
<reference evidence="3" key="1">
    <citation type="journal article" date="2013" name="Nat. Genet.">
        <title>The Capsella rubella genome and the genomic consequences of rapid mating system evolution.</title>
        <authorList>
            <person name="Slotte T."/>
            <person name="Hazzouri K.M."/>
            <person name="Agren J.A."/>
            <person name="Koenig D."/>
            <person name="Maumus F."/>
            <person name="Guo Y.L."/>
            <person name="Steige K."/>
            <person name="Platts A.E."/>
            <person name="Escobar J.S."/>
            <person name="Newman L.K."/>
            <person name="Wang W."/>
            <person name="Mandakova T."/>
            <person name="Vello E."/>
            <person name="Smith L.M."/>
            <person name="Henz S.R."/>
            <person name="Steffen J."/>
            <person name="Takuno S."/>
            <person name="Brandvain Y."/>
            <person name="Coop G."/>
            <person name="Andolfatto P."/>
            <person name="Hu T.T."/>
            <person name="Blanchette M."/>
            <person name="Clark R.M."/>
            <person name="Quesneville H."/>
            <person name="Nordborg M."/>
            <person name="Gaut B.S."/>
            <person name="Lysak M.A."/>
            <person name="Jenkins J."/>
            <person name="Grimwood J."/>
            <person name="Chapman J."/>
            <person name="Prochnik S."/>
            <person name="Shu S."/>
            <person name="Rokhsar D."/>
            <person name="Schmutz J."/>
            <person name="Weigel D."/>
            <person name="Wright S.I."/>
        </authorList>
    </citation>
    <scope>NUCLEOTIDE SEQUENCE [LARGE SCALE GENOMIC DNA]</scope>
    <source>
        <strain evidence="3">cv. Monte Gargano</strain>
    </source>
</reference>
<dbReference type="PANTHER" id="PTHR31900">
    <property type="entry name" value="F-BOX/RNI SUPERFAMILY PROTEIN-RELATED"/>
    <property type="match status" value="1"/>
</dbReference>
<dbReference type="Gene3D" id="3.80.10.10">
    <property type="entry name" value="Ribonuclease Inhibitor"/>
    <property type="match status" value="1"/>
</dbReference>
<protein>
    <recommendedName>
        <fullName evidence="1">F-box domain-containing protein</fullName>
    </recommendedName>
</protein>